<reference evidence="15" key="1">
    <citation type="journal article" date="2019" name="Int. J. Syst. Evol. Microbiol.">
        <title>The Global Catalogue of Microorganisms (GCM) 10K type strain sequencing project: providing services to taxonomists for standard genome sequencing and annotation.</title>
        <authorList>
            <consortium name="The Broad Institute Genomics Platform"/>
            <consortium name="The Broad Institute Genome Sequencing Center for Infectious Disease"/>
            <person name="Wu L."/>
            <person name="Ma J."/>
        </authorList>
    </citation>
    <scope>NUCLEOTIDE SEQUENCE [LARGE SCALE GENOMIC DNA]</scope>
    <source>
        <strain evidence="15">JCM 17593</strain>
    </source>
</reference>
<keyword evidence="7" id="KW-0653">Protein transport</keyword>
<feature type="transmembrane region" description="Helical" evidence="12">
    <location>
        <begin position="143"/>
        <end position="165"/>
    </location>
</feature>
<feature type="domain" description="ABC transmembrane type-1" evidence="13">
    <location>
        <begin position="107"/>
        <end position="297"/>
    </location>
</feature>
<dbReference type="RefSeq" id="WP_344773996.1">
    <property type="nucleotide sequence ID" value="NZ_BAABBX010000005.1"/>
</dbReference>
<gene>
    <name evidence="14" type="ORF">GCM10022288_07720</name>
</gene>
<keyword evidence="3" id="KW-1003">Cell membrane</keyword>
<feature type="transmembrane region" description="Helical" evidence="12">
    <location>
        <begin position="221"/>
        <end position="242"/>
    </location>
</feature>
<dbReference type="Pfam" id="PF00528">
    <property type="entry name" value="BPD_transp_1"/>
    <property type="match status" value="1"/>
</dbReference>
<evidence type="ECO:0000256" key="2">
    <source>
        <dbReference type="ARBA" id="ARBA00022448"/>
    </source>
</evidence>
<keyword evidence="15" id="KW-1185">Reference proteome</keyword>
<dbReference type="InterPro" id="IPR000515">
    <property type="entry name" value="MetI-like"/>
</dbReference>
<dbReference type="CDD" id="cd06261">
    <property type="entry name" value="TM_PBP2"/>
    <property type="match status" value="1"/>
</dbReference>
<proteinExistence type="inferred from homology"/>
<accession>A0ABP8ALB4</accession>
<comment type="subcellular location">
    <subcellularLocation>
        <location evidence="1">Cell inner membrane</location>
        <topology evidence="1">Multi-pass membrane protein</topology>
    </subcellularLocation>
    <subcellularLocation>
        <location evidence="12">Cell membrane</location>
        <topology evidence="12">Multi-pass membrane protein</topology>
    </subcellularLocation>
</comment>
<dbReference type="Gene3D" id="1.10.3720.10">
    <property type="entry name" value="MetI-like"/>
    <property type="match status" value="1"/>
</dbReference>
<dbReference type="Pfam" id="PF12911">
    <property type="entry name" value="OppC_N"/>
    <property type="match status" value="1"/>
</dbReference>
<keyword evidence="6" id="KW-0571">Peptide transport</keyword>
<dbReference type="SUPFAM" id="SSF161098">
    <property type="entry name" value="MetI-like"/>
    <property type="match status" value="1"/>
</dbReference>
<comment type="caution">
    <text evidence="14">The sequence shown here is derived from an EMBL/GenBank/DDBJ whole genome shotgun (WGS) entry which is preliminary data.</text>
</comment>
<feature type="transmembrane region" description="Helical" evidence="12">
    <location>
        <begin position="171"/>
        <end position="190"/>
    </location>
</feature>
<evidence type="ECO:0000256" key="4">
    <source>
        <dbReference type="ARBA" id="ARBA00022519"/>
    </source>
</evidence>
<dbReference type="InterPro" id="IPR050366">
    <property type="entry name" value="BP-dependent_transpt_permease"/>
</dbReference>
<evidence type="ECO:0000256" key="6">
    <source>
        <dbReference type="ARBA" id="ARBA00022856"/>
    </source>
</evidence>
<organism evidence="14 15">
    <name type="scientific">Gryllotalpicola kribbensis</name>
    <dbReference type="NCBI Taxonomy" id="993084"/>
    <lineage>
        <taxon>Bacteria</taxon>
        <taxon>Bacillati</taxon>
        <taxon>Actinomycetota</taxon>
        <taxon>Actinomycetes</taxon>
        <taxon>Micrococcales</taxon>
        <taxon>Microbacteriaceae</taxon>
        <taxon>Gryllotalpicola</taxon>
    </lineage>
</organism>
<dbReference type="PANTHER" id="PTHR43386:SF2">
    <property type="entry name" value="OLIGOPEPTIDE TRANSPORT SYSTEM PERMEASE PROTEIN OPPC"/>
    <property type="match status" value="1"/>
</dbReference>
<evidence type="ECO:0000313" key="14">
    <source>
        <dbReference type="EMBL" id="GAA4185535.1"/>
    </source>
</evidence>
<evidence type="ECO:0000256" key="9">
    <source>
        <dbReference type="ARBA" id="ARBA00023136"/>
    </source>
</evidence>
<dbReference type="InterPro" id="IPR035906">
    <property type="entry name" value="MetI-like_sf"/>
</dbReference>
<evidence type="ECO:0000256" key="11">
    <source>
        <dbReference type="ARBA" id="ARBA00072251"/>
    </source>
</evidence>
<dbReference type="InterPro" id="IPR025966">
    <property type="entry name" value="OppC_N"/>
</dbReference>
<feature type="transmembrane region" description="Helical" evidence="12">
    <location>
        <begin position="47"/>
        <end position="68"/>
    </location>
</feature>
<evidence type="ECO:0000256" key="12">
    <source>
        <dbReference type="RuleBase" id="RU363032"/>
    </source>
</evidence>
<keyword evidence="5 12" id="KW-0812">Transmembrane</keyword>
<dbReference type="EMBL" id="BAABBX010000005">
    <property type="protein sequence ID" value="GAA4185535.1"/>
    <property type="molecule type" value="Genomic_DNA"/>
</dbReference>
<protein>
    <recommendedName>
        <fullName evidence="11">Oligopeptide transport system permease protein OppC</fullName>
    </recommendedName>
</protein>
<evidence type="ECO:0000256" key="1">
    <source>
        <dbReference type="ARBA" id="ARBA00004429"/>
    </source>
</evidence>
<evidence type="ECO:0000256" key="5">
    <source>
        <dbReference type="ARBA" id="ARBA00022692"/>
    </source>
</evidence>
<feature type="transmembrane region" description="Helical" evidence="12">
    <location>
        <begin position="111"/>
        <end position="136"/>
    </location>
</feature>
<keyword evidence="4" id="KW-0997">Cell inner membrane</keyword>
<dbReference type="PROSITE" id="PS50928">
    <property type="entry name" value="ABC_TM1"/>
    <property type="match status" value="1"/>
</dbReference>
<evidence type="ECO:0000256" key="7">
    <source>
        <dbReference type="ARBA" id="ARBA00022927"/>
    </source>
</evidence>
<evidence type="ECO:0000313" key="15">
    <source>
        <dbReference type="Proteomes" id="UP001500213"/>
    </source>
</evidence>
<dbReference type="Proteomes" id="UP001500213">
    <property type="component" value="Unassembled WGS sequence"/>
</dbReference>
<evidence type="ECO:0000256" key="8">
    <source>
        <dbReference type="ARBA" id="ARBA00022989"/>
    </source>
</evidence>
<dbReference type="PANTHER" id="PTHR43386">
    <property type="entry name" value="OLIGOPEPTIDE TRANSPORT SYSTEM PERMEASE PROTEIN APPC"/>
    <property type="match status" value="1"/>
</dbReference>
<feature type="transmembrane region" description="Helical" evidence="12">
    <location>
        <begin position="277"/>
        <end position="296"/>
    </location>
</feature>
<name>A0ABP8ALB4_9MICO</name>
<keyword evidence="9 12" id="KW-0472">Membrane</keyword>
<evidence type="ECO:0000256" key="3">
    <source>
        <dbReference type="ARBA" id="ARBA00022475"/>
    </source>
</evidence>
<keyword evidence="2 12" id="KW-0813">Transport</keyword>
<evidence type="ECO:0000259" key="13">
    <source>
        <dbReference type="PROSITE" id="PS50928"/>
    </source>
</evidence>
<keyword evidence="8 12" id="KW-1133">Transmembrane helix</keyword>
<comment type="similarity">
    <text evidence="10">Belongs to the binding-protein-dependent transport system permease family. OppBC subfamily.</text>
</comment>
<evidence type="ECO:0000256" key="10">
    <source>
        <dbReference type="ARBA" id="ARBA00024202"/>
    </source>
</evidence>
<sequence length="313" mass="33882">MSLSETLLAEEPDAALEPELTPAEQGRRKPLSRGGLIWRRLRSTPRFWVGVGLFAFLVAWAYLGPLVYPYGPDDRDIYNMGMGPTMMHWFGTDSIGMDIYAQTISGLQKSLVIGLVAGPLSTLIAAIVGSVAGYLGGIVDKSIAWVIDLLLVLPSFFLLVLLSPIFTQLSWVFLTLFLSIFSWMIMAQVVRSQTRSLKNREFVKAARFMGMSTPQIIAKHIIPNIASLLIIDATLGVAAMILSETSLSFFGFGVKPPAVSLGTLLSDGTGAALTRPWLFVFPAAVLIVLLFAISLIGDAFRDAVDPTSGANRG</sequence>